<evidence type="ECO:0000313" key="3">
    <source>
        <dbReference type="Proteomes" id="UP001596989"/>
    </source>
</evidence>
<dbReference type="RefSeq" id="WP_377564129.1">
    <property type="nucleotide sequence ID" value="NZ_JBHTJZ010000011.1"/>
</dbReference>
<gene>
    <name evidence="2" type="ORF">ACFQ2I_10650</name>
</gene>
<feature type="domain" description="Methyltransferase type 11" evidence="1">
    <location>
        <begin position="41"/>
        <end position="146"/>
    </location>
</feature>
<sequence>MPNHEQIYAEQATRYEAMISKQPDLLEVVKGICPVRGLDVVDMGAGTGRLTKLLAPDAKSIAALDASVAMLQLTAASLRQSGLVNWSVHTADHRTLPLEDNCADLVVSGWSICYLCATTHEEWRSNLAAVMNEIERILRPGGTVIIFETMGTGCETPSPPSFLVPYYEALQAEYGFQHSWQRTDYTFGSVEEAEEMTRFFFGDELADAVARRGEYVVAECAGVWWKTLE</sequence>
<dbReference type="Proteomes" id="UP001596989">
    <property type="component" value="Unassembled WGS sequence"/>
</dbReference>
<protein>
    <submittedName>
        <fullName evidence="2">Class I SAM-dependent methyltransferase</fullName>
        <ecNumber evidence="2">2.1.1.-</ecNumber>
    </submittedName>
</protein>
<comment type="caution">
    <text evidence="2">The sequence shown here is derived from an EMBL/GenBank/DDBJ whole genome shotgun (WGS) entry which is preliminary data.</text>
</comment>
<dbReference type="SUPFAM" id="SSF53335">
    <property type="entry name" value="S-adenosyl-L-methionine-dependent methyltransferases"/>
    <property type="match status" value="1"/>
</dbReference>
<dbReference type="Pfam" id="PF08241">
    <property type="entry name" value="Methyltransf_11"/>
    <property type="match status" value="1"/>
</dbReference>
<dbReference type="GO" id="GO:0008168">
    <property type="term" value="F:methyltransferase activity"/>
    <property type="evidence" value="ECO:0007669"/>
    <property type="project" value="UniProtKB-KW"/>
</dbReference>
<keyword evidence="3" id="KW-1185">Reference proteome</keyword>
<accession>A0ABW3HQU8</accession>
<dbReference type="EC" id="2.1.1.-" evidence="2"/>
<keyword evidence="2" id="KW-0489">Methyltransferase</keyword>
<dbReference type="EMBL" id="JBHTJZ010000011">
    <property type="protein sequence ID" value="MFD0959850.1"/>
    <property type="molecule type" value="Genomic_DNA"/>
</dbReference>
<keyword evidence="2" id="KW-0808">Transferase</keyword>
<evidence type="ECO:0000259" key="1">
    <source>
        <dbReference type="Pfam" id="PF08241"/>
    </source>
</evidence>
<dbReference type="CDD" id="cd02440">
    <property type="entry name" value="AdoMet_MTases"/>
    <property type="match status" value="1"/>
</dbReference>
<dbReference type="Gene3D" id="3.40.50.150">
    <property type="entry name" value="Vaccinia Virus protein VP39"/>
    <property type="match status" value="1"/>
</dbReference>
<organism evidence="2 3">
    <name type="scientific">Paenibacillus chungangensis</name>
    <dbReference type="NCBI Taxonomy" id="696535"/>
    <lineage>
        <taxon>Bacteria</taxon>
        <taxon>Bacillati</taxon>
        <taxon>Bacillota</taxon>
        <taxon>Bacilli</taxon>
        <taxon>Bacillales</taxon>
        <taxon>Paenibacillaceae</taxon>
        <taxon>Paenibacillus</taxon>
    </lineage>
</organism>
<name>A0ABW3HQU8_9BACL</name>
<dbReference type="InterPro" id="IPR029063">
    <property type="entry name" value="SAM-dependent_MTases_sf"/>
</dbReference>
<evidence type="ECO:0000313" key="2">
    <source>
        <dbReference type="EMBL" id="MFD0959850.1"/>
    </source>
</evidence>
<dbReference type="GO" id="GO:0032259">
    <property type="term" value="P:methylation"/>
    <property type="evidence" value="ECO:0007669"/>
    <property type="project" value="UniProtKB-KW"/>
</dbReference>
<reference evidence="3" key="1">
    <citation type="journal article" date="2019" name="Int. J. Syst. Evol. Microbiol.">
        <title>The Global Catalogue of Microorganisms (GCM) 10K type strain sequencing project: providing services to taxonomists for standard genome sequencing and annotation.</title>
        <authorList>
            <consortium name="The Broad Institute Genomics Platform"/>
            <consortium name="The Broad Institute Genome Sequencing Center for Infectious Disease"/>
            <person name="Wu L."/>
            <person name="Ma J."/>
        </authorList>
    </citation>
    <scope>NUCLEOTIDE SEQUENCE [LARGE SCALE GENOMIC DNA]</scope>
    <source>
        <strain evidence="3">CCUG 59129</strain>
    </source>
</reference>
<dbReference type="InterPro" id="IPR050508">
    <property type="entry name" value="Methyltransf_Superfamily"/>
</dbReference>
<proteinExistence type="predicted"/>
<dbReference type="PANTHER" id="PTHR42912">
    <property type="entry name" value="METHYLTRANSFERASE"/>
    <property type="match status" value="1"/>
</dbReference>
<dbReference type="InterPro" id="IPR013216">
    <property type="entry name" value="Methyltransf_11"/>
</dbReference>